<dbReference type="PANTHER" id="PTHR43204:SF1">
    <property type="entry name" value="ABC TRANSPORTER I FAMILY MEMBER 6, CHLOROPLASTIC"/>
    <property type="match status" value="1"/>
</dbReference>
<evidence type="ECO:0000256" key="3">
    <source>
        <dbReference type="ARBA" id="ARBA00022840"/>
    </source>
</evidence>
<protein>
    <submittedName>
        <fullName evidence="5">Fe-S cluster assembly ATPase SufC</fullName>
    </submittedName>
</protein>
<keyword evidence="2" id="KW-0547">Nucleotide-binding</keyword>
<evidence type="ECO:0000313" key="5">
    <source>
        <dbReference type="EMBL" id="OGY18086.1"/>
    </source>
</evidence>
<comment type="similarity">
    <text evidence="1">Belongs to the ABC transporter superfamily. Ycf16 family.</text>
</comment>
<comment type="caution">
    <text evidence="5">The sequence shown here is derived from an EMBL/GenBank/DDBJ whole genome shotgun (WGS) entry which is preliminary data.</text>
</comment>
<proteinExistence type="inferred from homology"/>
<dbReference type="InterPro" id="IPR017871">
    <property type="entry name" value="ABC_transporter-like_CS"/>
</dbReference>
<dbReference type="CDD" id="cd03217">
    <property type="entry name" value="ABC_FeS_Assembly"/>
    <property type="match status" value="1"/>
</dbReference>
<dbReference type="Gene3D" id="3.40.50.300">
    <property type="entry name" value="P-loop containing nucleotide triphosphate hydrolases"/>
    <property type="match status" value="1"/>
</dbReference>
<evidence type="ECO:0000256" key="2">
    <source>
        <dbReference type="ARBA" id="ARBA00022741"/>
    </source>
</evidence>
<dbReference type="InterPro" id="IPR010230">
    <property type="entry name" value="FeS-cluster_ATPase_SufC"/>
</dbReference>
<evidence type="ECO:0000256" key="1">
    <source>
        <dbReference type="ARBA" id="ARBA00006216"/>
    </source>
</evidence>
<evidence type="ECO:0000259" key="4">
    <source>
        <dbReference type="PROSITE" id="PS50893"/>
    </source>
</evidence>
<sequence length="243" mass="26850">MLKIKNLCVAIEGKEILQGLNLVVKPGEVHAIMGPNGSGKSTLAYAIAGHPRYELQMLNAKCQISLDGKSLIGKTPDERARQGLFLAFQYPVAVEGVTVEQLLRKVAGKGLSALEFRRYLEKEAEKLGIKTELLRRSLNDGFSGGEKKRVEILQLAVMKPRYAVLDETDSGLDIDALRVIANGIWRMANSKTGIILITHYQRILKFVQPDWVHVMIKGKIVKSGGKELAAELERKGYGTLRAN</sequence>
<accession>A0A1G1VRR3</accession>
<name>A0A1G1VRR3_9BACT</name>
<dbReference type="SMART" id="SM00382">
    <property type="entry name" value="AAA"/>
    <property type="match status" value="1"/>
</dbReference>
<dbReference type="GO" id="GO:0016887">
    <property type="term" value="F:ATP hydrolysis activity"/>
    <property type="evidence" value="ECO:0007669"/>
    <property type="project" value="InterPro"/>
</dbReference>
<dbReference type="AlphaFoldDB" id="A0A1G1VRR3"/>
<dbReference type="InterPro" id="IPR003439">
    <property type="entry name" value="ABC_transporter-like_ATP-bd"/>
</dbReference>
<organism evidence="5 6">
    <name type="scientific">Candidatus Chisholmbacteria bacterium RIFCSPHIGHO2_01_FULL_48_12</name>
    <dbReference type="NCBI Taxonomy" id="1797589"/>
    <lineage>
        <taxon>Bacteria</taxon>
        <taxon>Candidatus Chisholmiibacteriota</taxon>
    </lineage>
</organism>
<gene>
    <name evidence="5" type="ORF">A2784_02885</name>
</gene>
<keyword evidence="3" id="KW-0067">ATP-binding</keyword>
<dbReference type="GO" id="GO:0005524">
    <property type="term" value="F:ATP binding"/>
    <property type="evidence" value="ECO:0007669"/>
    <property type="project" value="UniProtKB-KW"/>
</dbReference>
<feature type="domain" description="ABC transporter" evidence="4">
    <location>
        <begin position="2"/>
        <end position="242"/>
    </location>
</feature>
<dbReference type="EMBL" id="MHCH01000008">
    <property type="protein sequence ID" value="OGY18086.1"/>
    <property type="molecule type" value="Genomic_DNA"/>
</dbReference>
<dbReference type="Proteomes" id="UP000177324">
    <property type="component" value="Unassembled WGS sequence"/>
</dbReference>
<evidence type="ECO:0000313" key="6">
    <source>
        <dbReference type="Proteomes" id="UP000177324"/>
    </source>
</evidence>
<dbReference type="STRING" id="1797589.A2784_02885"/>
<dbReference type="InterPro" id="IPR027417">
    <property type="entry name" value="P-loop_NTPase"/>
</dbReference>
<reference evidence="5 6" key="1">
    <citation type="journal article" date="2016" name="Nat. Commun.">
        <title>Thousands of microbial genomes shed light on interconnected biogeochemical processes in an aquifer system.</title>
        <authorList>
            <person name="Anantharaman K."/>
            <person name="Brown C.T."/>
            <person name="Hug L.A."/>
            <person name="Sharon I."/>
            <person name="Castelle C.J."/>
            <person name="Probst A.J."/>
            <person name="Thomas B.C."/>
            <person name="Singh A."/>
            <person name="Wilkins M.J."/>
            <person name="Karaoz U."/>
            <person name="Brodie E.L."/>
            <person name="Williams K.H."/>
            <person name="Hubbard S.S."/>
            <person name="Banfield J.F."/>
        </authorList>
    </citation>
    <scope>NUCLEOTIDE SEQUENCE [LARGE SCALE GENOMIC DNA]</scope>
</reference>
<dbReference type="Pfam" id="PF00005">
    <property type="entry name" value="ABC_tran"/>
    <property type="match status" value="1"/>
</dbReference>
<dbReference type="PROSITE" id="PS50893">
    <property type="entry name" value="ABC_TRANSPORTER_2"/>
    <property type="match status" value="1"/>
</dbReference>
<dbReference type="InterPro" id="IPR003593">
    <property type="entry name" value="AAA+_ATPase"/>
</dbReference>
<dbReference type="PROSITE" id="PS00211">
    <property type="entry name" value="ABC_TRANSPORTER_1"/>
    <property type="match status" value="1"/>
</dbReference>
<dbReference type="SUPFAM" id="SSF52540">
    <property type="entry name" value="P-loop containing nucleoside triphosphate hydrolases"/>
    <property type="match status" value="1"/>
</dbReference>
<dbReference type="NCBIfam" id="TIGR01978">
    <property type="entry name" value="sufC"/>
    <property type="match status" value="1"/>
</dbReference>
<dbReference type="PANTHER" id="PTHR43204">
    <property type="entry name" value="ABC TRANSPORTER I FAMILY MEMBER 6, CHLOROPLASTIC"/>
    <property type="match status" value="1"/>
</dbReference>